<dbReference type="Pfam" id="PF17286">
    <property type="entry name" value="PRMT5_C"/>
    <property type="match status" value="1"/>
</dbReference>
<dbReference type="FunFam" id="3.40.50.150:FF:000149">
    <property type="entry name" value="Protein arginine N-methyltransferase"/>
    <property type="match status" value="1"/>
</dbReference>
<keyword evidence="12" id="KW-1185">Reference proteome</keyword>
<dbReference type="EMBL" id="MU853236">
    <property type="protein sequence ID" value="KAK4120766.1"/>
    <property type="molecule type" value="Genomic_DNA"/>
</dbReference>
<feature type="active site" description="Proton donor/acceptor" evidence="5">
    <location>
        <position position="542"/>
    </location>
</feature>
<dbReference type="GO" id="GO:0032259">
    <property type="term" value="P:methylation"/>
    <property type="evidence" value="ECO:0007669"/>
    <property type="project" value="UniProtKB-KW"/>
</dbReference>
<dbReference type="Gene3D" id="2.70.160.11">
    <property type="entry name" value="Hnrnp arginine n-methyltransferase1"/>
    <property type="match status" value="1"/>
</dbReference>
<evidence type="ECO:0000313" key="11">
    <source>
        <dbReference type="EMBL" id="KAK4120766.1"/>
    </source>
</evidence>
<keyword evidence="2 4" id="KW-0808">Transferase</keyword>
<dbReference type="GO" id="GO:0006355">
    <property type="term" value="P:regulation of DNA-templated transcription"/>
    <property type="evidence" value="ECO:0007669"/>
    <property type="project" value="TreeGrafter"/>
</dbReference>
<feature type="binding site" evidence="6">
    <location>
        <position position="404"/>
    </location>
    <ligand>
        <name>S-adenosyl-L-methionine</name>
        <dbReference type="ChEBI" id="CHEBI:59789"/>
    </ligand>
</feature>
<dbReference type="InterPro" id="IPR036237">
    <property type="entry name" value="Xyl_isomerase-like_sf"/>
</dbReference>
<dbReference type="GO" id="GO:0005829">
    <property type="term" value="C:cytosol"/>
    <property type="evidence" value="ECO:0007669"/>
    <property type="project" value="TreeGrafter"/>
</dbReference>
<dbReference type="RefSeq" id="XP_062644537.1">
    <property type="nucleotide sequence ID" value="XM_062790710.1"/>
</dbReference>
<keyword evidence="1 4" id="KW-0489">Methyltransferase</keyword>
<evidence type="ECO:0000259" key="10">
    <source>
        <dbReference type="Pfam" id="PF17286"/>
    </source>
</evidence>
<evidence type="ECO:0000256" key="4">
    <source>
        <dbReference type="PIRNR" id="PIRNR015894"/>
    </source>
</evidence>
<protein>
    <recommendedName>
        <fullName evidence="4">Protein arginine N-methyltransferase</fullName>
    </recommendedName>
</protein>
<dbReference type="SUPFAM" id="SSF51658">
    <property type="entry name" value="Xylose isomerase-like"/>
    <property type="match status" value="1"/>
</dbReference>
<evidence type="ECO:0000256" key="5">
    <source>
        <dbReference type="PIRSR" id="PIRSR015894-1"/>
    </source>
</evidence>
<dbReference type="GeneID" id="87827480"/>
<dbReference type="Gene3D" id="3.20.20.150">
    <property type="entry name" value="Divalent-metal-dependent TIM barrel enzymes"/>
    <property type="match status" value="1"/>
</dbReference>
<comment type="similarity">
    <text evidence="4">Belongs to the class I-like SAM-binding methyltransferase superfamily.</text>
</comment>
<dbReference type="GO" id="GO:0016274">
    <property type="term" value="F:protein-arginine N-methyltransferase activity"/>
    <property type="evidence" value="ECO:0007669"/>
    <property type="project" value="InterPro"/>
</dbReference>
<reference evidence="11" key="2">
    <citation type="submission" date="2023-05" db="EMBL/GenBank/DDBJ databases">
        <authorList>
            <consortium name="Lawrence Berkeley National Laboratory"/>
            <person name="Steindorff A."/>
            <person name="Hensen N."/>
            <person name="Bonometti L."/>
            <person name="Westerberg I."/>
            <person name="Brannstrom I.O."/>
            <person name="Guillou S."/>
            <person name="Cros-Aarteil S."/>
            <person name="Calhoun S."/>
            <person name="Haridas S."/>
            <person name="Kuo A."/>
            <person name="Mondo S."/>
            <person name="Pangilinan J."/>
            <person name="Riley R."/>
            <person name="Labutti K."/>
            <person name="Andreopoulos B."/>
            <person name="Lipzen A."/>
            <person name="Chen C."/>
            <person name="Yanf M."/>
            <person name="Daum C."/>
            <person name="Ng V."/>
            <person name="Clum A."/>
            <person name="Ohm R."/>
            <person name="Martin F."/>
            <person name="Silar P."/>
            <person name="Natvig D."/>
            <person name="Lalanne C."/>
            <person name="Gautier V."/>
            <person name="Ament-Velasquez S.L."/>
            <person name="Kruys A."/>
            <person name="Hutchinson M.I."/>
            <person name="Powell A.J."/>
            <person name="Barry K."/>
            <person name="Miller A.N."/>
            <person name="Grigoriev I.V."/>
            <person name="Debuchy R."/>
            <person name="Gladieux P."/>
            <person name="Thoren M.H."/>
            <person name="Johannesson H."/>
        </authorList>
    </citation>
    <scope>NUCLEOTIDE SEQUENCE</scope>
    <source>
        <strain evidence="11">CBS 731.68</strain>
    </source>
</reference>
<gene>
    <name evidence="11" type="ORF">N657DRAFT_624302</name>
</gene>
<comment type="caution">
    <text evidence="11">The sequence shown here is derived from an EMBL/GenBank/DDBJ whole genome shotgun (WGS) entry which is preliminary data.</text>
</comment>
<keyword evidence="3 4" id="KW-0949">S-adenosyl-L-methionine</keyword>
<organism evidence="11 12">
    <name type="scientific">Parathielavia appendiculata</name>
    <dbReference type="NCBI Taxonomy" id="2587402"/>
    <lineage>
        <taxon>Eukaryota</taxon>
        <taxon>Fungi</taxon>
        <taxon>Dikarya</taxon>
        <taxon>Ascomycota</taxon>
        <taxon>Pezizomycotina</taxon>
        <taxon>Sordariomycetes</taxon>
        <taxon>Sordariomycetidae</taxon>
        <taxon>Sordariales</taxon>
        <taxon>Chaetomiaceae</taxon>
        <taxon>Parathielavia</taxon>
    </lineage>
</organism>
<evidence type="ECO:0000256" key="3">
    <source>
        <dbReference type="ARBA" id="ARBA00022691"/>
    </source>
</evidence>
<feature type="domain" description="PRMT5 TIM barrel" evidence="9">
    <location>
        <begin position="45"/>
        <end position="368"/>
    </location>
</feature>
<dbReference type="PANTHER" id="PTHR10738:SF0">
    <property type="entry name" value="PROTEIN ARGININE N-METHYLTRANSFERASE 5"/>
    <property type="match status" value="1"/>
</dbReference>
<evidence type="ECO:0000256" key="7">
    <source>
        <dbReference type="PIRSR" id="PIRSR015894-3"/>
    </source>
</evidence>
<dbReference type="PIRSF" id="PIRSF015894">
    <property type="entry name" value="Skb1_MeTrfase"/>
    <property type="match status" value="1"/>
</dbReference>
<feature type="binding site" evidence="6">
    <location>
        <begin position="508"/>
        <end position="509"/>
    </location>
    <ligand>
        <name>S-adenosyl-L-methionine</name>
        <dbReference type="ChEBI" id="CHEBI:59789"/>
    </ligand>
</feature>
<feature type="domain" description="PRMT5 arginine-N-methyltransferase" evidence="8">
    <location>
        <begin position="381"/>
        <end position="563"/>
    </location>
</feature>
<dbReference type="SUPFAM" id="SSF53335">
    <property type="entry name" value="S-adenosyl-L-methionine-dependent methyltransferases"/>
    <property type="match status" value="1"/>
</dbReference>
<evidence type="ECO:0000256" key="1">
    <source>
        <dbReference type="ARBA" id="ARBA00022603"/>
    </source>
</evidence>
<dbReference type="Proteomes" id="UP001302602">
    <property type="component" value="Unassembled WGS sequence"/>
</dbReference>
<evidence type="ECO:0000256" key="6">
    <source>
        <dbReference type="PIRSR" id="PIRSR015894-2"/>
    </source>
</evidence>
<feature type="binding site" evidence="6">
    <location>
        <position position="481"/>
    </location>
    <ligand>
        <name>S-adenosyl-L-methionine</name>
        <dbReference type="ChEBI" id="CHEBI:59789"/>
    </ligand>
</feature>
<dbReference type="PANTHER" id="PTHR10738">
    <property type="entry name" value="PROTEIN ARGININE N-METHYLTRANSFERASE 5"/>
    <property type="match status" value="1"/>
</dbReference>
<dbReference type="InterPro" id="IPR035247">
    <property type="entry name" value="PRMT5_TIM"/>
</dbReference>
<dbReference type="Gene3D" id="3.40.50.150">
    <property type="entry name" value="Vaccinia Virus protein VP39"/>
    <property type="match status" value="1"/>
</dbReference>
<evidence type="ECO:0000259" key="8">
    <source>
        <dbReference type="Pfam" id="PF05185"/>
    </source>
</evidence>
<dbReference type="InterPro" id="IPR035075">
    <property type="entry name" value="PRMT5"/>
</dbReference>
<name>A0AAN6TVL7_9PEZI</name>
<dbReference type="InterPro" id="IPR029063">
    <property type="entry name" value="SAM-dependent_MTases_sf"/>
</dbReference>
<reference evidence="11" key="1">
    <citation type="journal article" date="2023" name="Mol. Phylogenet. Evol.">
        <title>Genome-scale phylogeny and comparative genomics of the fungal order Sordariales.</title>
        <authorList>
            <person name="Hensen N."/>
            <person name="Bonometti L."/>
            <person name="Westerberg I."/>
            <person name="Brannstrom I.O."/>
            <person name="Guillou S."/>
            <person name="Cros-Aarteil S."/>
            <person name="Calhoun S."/>
            <person name="Haridas S."/>
            <person name="Kuo A."/>
            <person name="Mondo S."/>
            <person name="Pangilinan J."/>
            <person name="Riley R."/>
            <person name="LaButti K."/>
            <person name="Andreopoulos B."/>
            <person name="Lipzen A."/>
            <person name="Chen C."/>
            <person name="Yan M."/>
            <person name="Daum C."/>
            <person name="Ng V."/>
            <person name="Clum A."/>
            <person name="Steindorff A."/>
            <person name="Ohm R.A."/>
            <person name="Martin F."/>
            <person name="Silar P."/>
            <person name="Natvig D.O."/>
            <person name="Lalanne C."/>
            <person name="Gautier V."/>
            <person name="Ament-Velasquez S.L."/>
            <person name="Kruys A."/>
            <person name="Hutchinson M.I."/>
            <person name="Powell A.J."/>
            <person name="Barry K."/>
            <person name="Miller A.N."/>
            <person name="Grigoriev I.V."/>
            <person name="Debuchy R."/>
            <person name="Gladieux P."/>
            <person name="Hiltunen Thoren M."/>
            <person name="Johannesson H."/>
        </authorList>
    </citation>
    <scope>NUCLEOTIDE SEQUENCE</scope>
    <source>
        <strain evidence="11">CBS 731.68</strain>
    </source>
</reference>
<dbReference type="Pfam" id="PF17285">
    <property type="entry name" value="PRMT5_TIM"/>
    <property type="match status" value="1"/>
</dbReference>
<feature type="binding site" evidence="6">
    <location>
        <begin position="413"/>
        <end position="414"/>
    </location>
    <ligand>
        <name>S-adenosyl-L-methionine</name>
        <dbReference type="ChEBI" id="CHEBI:59789"/>
    </ligand>
</feature>
<dbReference type="GO" id="GO:0005634">
    <property type="term" value="C:nucleus"/>
    <property type="evidence" value="ECO:0007669"/>
    <property type="project" value="TreeGrafter"/>
</dbReference>
<dbReference type="InterPro" id="IPR035248">
    <property type="entry name" value="PRMT5_C"/>
</dbReference>
<evidence type="ECO:0000313" key="12">
    <source>
        <dbReference type="Proteomes" id="UP001302602"/>
    </source>
</evidence>
<feature type="domain" description="PRMT5 oligomerisation" evidence="10">
    <location>
        <begin position="566"/>
        <end position="789"/>
    </location>
</feature>
<dbReference type="Pfam" id="PF05185">
    <property type="entry name" value="PRMT5"/>
    <property type="match status" value="1"/>
</dbReference>
<dbReference type="AlphaFoldDB" id="A0AAN6TVL7"/>
<accession>A0AAN6TVL7</accession>
<evidence type="ECO:0000259" key="9">
    <source>
        <dbReference type="Pfam" id="PF17285"/>
    </source>
</evidence>
<dbReference type="PROSITE" id="PS51678">
    <property type="entry name" value="SAM_MT_PRMT"/>
    <property type="match status" value="1"/>
</dbReference>
<feature type="active site" description="Proton donor/acceptor" evidence="5">
    <location>
        <position position="533"/>
    </location>
</feature>
<sequence>MTSSGSLNPESDSFENRPVFYIGQHDSARTEVLTDEQYAQLLDSGFRFVTAPITNKHFFDRVVELLRSHHKEREQWSQQRGLTATQLVNPSLPGPVVPTLTDKDTSLFPSNYIGSLAVYFSPWIDLCSPDPHISSVSRQVLNLEAAYANFCGARTIIVPGPRQDDSSRGIAQYARAIREAMHVANRANIIIHMPMYREPGLEEKVETLSSIFIPNNGPEAEARKEIDLFSAWDSWNTIRSVCNYSMRLFIALRIPRRVPEKALQERWFAEPLHYLTISNETFQLNRAGHPSLSRHHQDLINRYMRLRSVPWLILADVGPRPEELVALADQTVGEFPTLAEADHALKERRRLHKPALHAHVGYMRYLERQQPPFSAMETPTLTSFQDWLQPPLQPLADNLESATYEVFEGDPVKYDQYEKAITEAMVEWRELKKPTSTATPANPSSPELVVTVAGAGRGPLVSRVLRAAEITGTPIQIWALEKNQDAYVYLLRKNKAEWGNEVTLVKTDMRGWEGPRLKGQEDVIGKVDILVTELLGSFGDNELSPECLDGIQHHLARPHGISIPHSYTAHLSPISTPRLFADISSRVVGDPNAFETPWVVRLFALDYVAQKVPGHGRFQQAWEFVHPVEVSHADDFAEVHGKAAKYVTGGVGSMAGASGTNEHNARHCHLTFVCPTRGVIHGLAGFFESVLYASQTGTGKEPVEISILPDQIDRKSKDMISWFPIFFPLKKPLYFPQDTELEVSMWRQTDDTKVWYEWLIEVYAWIAPSARIKVGATDLHSSRKVACLM</sequence>
<dbReference type="InterPro" id="IPR025799">
    <property type="entry name" value="Arg_MeTrfase"/>
</dbReference>
<dbReference type="InterPro" id="IPR007857">
    <property type="entry name" value="Arg_MeTrfase_PRMT5"/>
</dbReference>
<feature type="site" description="Critical for specifying symmetric addition of methyl groups" evidence="7">
    <location>
        <position position="407"/>
    </location>
</feature>
<evidence type="ECO:0000256" key="2">
    <source>
        <dbReference type="ARBA" id="ARBA00022679"/>
    </source>
</evidence>
<proteinExistence type="inferred from homology"/>